<protein>
    <submittedName>
        <fullName evidence="7">Thiol-specific monooxygenase</fullName>
    </submittedName>
</protein>
<dbReference type="InterPro" id="IPR000960">
    <property type="entry name" value="Flavin_mOase"/>
</dbReference>
<proteinExistence type="inferred from homology"/>
<sequence length="446" mass="50456">MPSARSRVFNISSIAVIGAGPSGIAAAKSLLAENAFQRIDIIEQRSKISGLWAYDPSYKRPDQAYPIPQTNPDADPNAASRPATYLSPVYDRLETNIPRGLMGFSDLDWPKDAYLFPKHDTVTEYIENYSKSVRHLIKFGTKLISAAPEDDEDDTSGWRVTLEAADRTQHHCHYDAIVAATGHFNKVLLIGNGASGVDIASQIRQFCRPPLLQSSRSPSMFLSSTSSTLLELPEVTALDPTTRTAHFANGHSETNIDALLFCTGYFYSFPWLRVSPHPITDGLRVHHTYQHLFYRPRPTLVFPVLQQRVIPFPMAEVQAAVFARIWSGRLALPSDAEMTTWEQRQIEESGDGKGFHLLKFPKDAEYINMMSDWAMTAVDAEQGRRPPRWGQREFWLRERFAEIRKQYGELGERRWEVKSVGEMGFDFDAWKRQRGGQGEDELATSR</sequence>
<reference evidence="7 8" key="1">
    <citation type="submission" date="2017-06" db="EMBL/GenBank/DDBJ databases">
        <title>Draft genome sequence of a variant of Elsinoe murrayae.</title>
        <authorList>
            <person name="Cheng Q."/>
        </authorList>
    </citation>
    <scope>NUCLEOTIDE SEQUENCE [LARGE SCALE GENOMIC DNA]</scope>
    <source>
        <strain evidence="7 8">CQ-2017a</strain>
    </source>
</reference>
<dbReference type="Proteomes" id="UP000243797">
    <property type="component" value="Unassembled WGS sequence"/>
</dbReference>
<dbReference type="PRINTS" id="PR00370">
    <property type="entry name" value="FMOXYGENASE"/>
</dbReference>
<dbReference type="Pfam" id="PF00743">
    <property type="entry name" value="FMO-like"/>
    <property type="match status" value="2"/>
</dbReference>
<keyword evidence="4" id="KW-0521">NADP</keyword>
<evidence type="ECO:0000313" key="8">
    <source>
        <dbReference type="Proteomes" id="UP000243797"/>
    </source>
</evidence>
<dbReference type="GO" id="GO:0050660">
    <property type="term" value="F:flavin adenine dinucleotide binding"/>
    <property type="evidence" value="ECO:0007669"/>
    <property type="project" value="InterPro"/>
</dbReference>
<dbReference type="OrthoDB" id="66881at2759"/>
<keyword evidence="7" id="KW-0503">Monooxygenase</keyword>
<evidence type="ECO:0000256" key="4">
    <source>
        <dbReference type="ARBA" id="ARBA00022857"/>
    </source>
</evidence>
<dbReference type="AlphaFoldDB" id="A0A2K1QZU2"/>
<dbReference type="SUPFAM" id="SSF51905">
    <property type="entry name" value="FAD/NAD(P)-binding domain"/>
    <property type="match status" value="2"/>
</dbReference>
<evidence type="ECO:0000256" key="2">
    <source>
        <dbReference type="ARBA" id="ARBA00022630"/>
    </source>
</evidence>
<evidence type="ECO:0000256" key="1">
    <source>
        <dbReference type="ARBA" id="ARBA00009183"/>
    </source>
</evidence>
<dbReference type="PANTHER" id="PTHR23023">
    <property type="entry name" value="DIMETHYLANILINE MONOOXYGENASE"/>
    <property type="match status" value="1"/>
</dbReference>
<dbReference type="GO" id="GO:0050661">
    <property type="term" value="F:NADP binding"/>
    <property type="evidence" value="ECO:0007669"/>
    <property type="project" value="InterPro"/>
</dbReference>
<evidence type="ECO:0000256" key="3">
    <source>
        <dbReference type="ARBA" id="ARBA00022827"/>
    </source>
</evidence>
<evidence type="ECO:0000256" key="5">
    <source>
        <dbReference type="ARBA" id="ARBA00023002"/>
    </source>
</evidence>
<dbReference type="Pfam" id="PF13450">
    <property type="entry name" value="NAD_binding_8"/>
    <property type="match status" value="1"/>
</dbReference>
<evidence type="ECO:0000256" key="6">
    <source>
        <dbReference type="SAM" id="MobiDB-lite"/>
    </source>
</evidence>
<name>A0A2K1QZU2_9PEZI</name>
<keyword evidence="2" id="KW-0285">Flavoprotein</keyword>
<dbReference type="InterPro" id="IPR020946">
    <property type="entry name" value="Flavin_mOase-like"/>
</dbReference>
<keyword evidence="5" id="KW-0560">Oxidoreductase</keyword>
<keyword evidence="3" id="KW-0274">FAD</keyword>
<dbReference type="STRING" id="2082308.A0A2K1QZU2"/>
<comment type="caution">
    <text evidence="7">The sequence shown here is derived from an EMBL/GenBank/DDBJ whole genome shotgun (WGS) entry which is preliminary data.</text>
</comment>
<dbReference type="GO" id="GO:0004499">
    <property type="term" value="F:N,N-dimethylaniline monooxygenase activity"/>
    <property type="evidence" value="ECO:0007669"/>
    <property type="project" value="InterPro"/>
</dbReference>
<organism evidence="7 8">
    <name type="scientific">Sphaceloma murrayae</name>
    <dbReference type="NCBI Taxonomy" id="2082308"/>
    <lineage>
        <taxon>Eukaryota</taxon>
        <taxon>Fungi</taxon>
        <taxon>Dikarya</taxon>
        <taxon>Ascomycota</taxon>
        <taxon>Pezizomycotina</taxon>
        <taxon>Dothideomycetes</taxon>
        <taxon>Dothideomycetidae</taxon>
        <taxon>Myriangiales</taxon>
        <taxon>Elsinoaceae</taxon>
        <taxon>Sphaceloma</taxon>
    </lineage>
</organism>
<dbReference type="EMBL" id="NKHZ01000025">
    <property type="protein sequence ID" value="PNS20556.1"/>
    <property type="molecule type" value="Genomic_DNA"/>
</dbReference>
<comment type="similarity">
    <text evidence="1">Belongs to the FMO family.</text>
</comment>
<dbReference type="FunCoup" id="A0A2K1QZU2">
    <property type="interactions" value="595"/>
</dbReference>
<accession>A0A2K1QZU2</accession>
<dbReference type="Gene3D" id="3.50.50.60">
    <property type="entry name" value="FAD/NAD(P)-binding domain"/>
    <property type="match status" value="2"/>
</dbReference>
<dbReference type="PIRSF" id="PIRSF000332">
    <property type="entry name" value="FMO"/>
    <property type="match status" value="1"/>
</dbReference>
<dbReference type="InParanoid" id="A0A2K1QZU2"/>
<keyword evidence="8" id="KW-1185">Reference proteome</keyword>
<evidence type="ECO:0000313" key="7">
    <source>
        <dbReference type="EMBL" id="PNS20556.1"/>
    </source>
</evidence>
<dbReference type="InterPro" id="IPR050346">
    <property type="entry name" value="FMO-like"/>
</dbReference>
<feature type="region of interest" description="Disordered" evidence="6">
    <location>
        <begin position="62"/>
        <end position="81"/>
    </location>
</feature>
<dbReference type="InterPro" id="IPR036188">
    <property type="entry name" value="FAD/NAD-bd_sf"/>
</dbReference>
<gene>
    <name evidence="7" type="ORF">CAC42_6006</name>
</gene>